<evidence type="ECO:0000256" key="5">
    <source>
        <dbReference type="ARBA" id="ARBA00022692"/>
    </source>
</evidence>
<keyword evidence="4" id="KW-1003">Cell membrane</keyword>
<evidence type="ECO:0000256" key="2">
    <source>
        <dbReference type="ARBA" id="ARBA00010110"/>
    </source>
</evidence>
<evidence type="ECO:0000256" key="3">
    <source>
        <dbReference type="ARBA" id="ARBA00022448"/>
    </source>
</evidence>
<protein>
    <submittedName>
        <fullName evidence="9">Uncharacterized protein</fullName>
    </submittedName>
</protein>
<accession>A0ABM8QZX4</accession>
<sequence>MIPLTIGTIACVLLIQRHEERWLTEEFLPRCSPIAIAALLLTLVLIFAFQADNILGKAWHVLLIAVPLIFASLSERIARLCRHAECGSALFGGRARGADRSEQLL</sequence>
<proteinExistence type="inferred from homology"/>
<organism evidence="9 10">
    <name type="scientific">Nitrospira defluvii</name>
    <dbReference type="NCBI Taxonomy" id="330214"/>
    <lineage>
        <taxon>Bacteria</taxon>
        <taxon>Pseudomonadati</taxon>
        <taxon>Nitrospirota</taxon>
        <taxon>Nitrospiria</taxon>
        <taxon>Nitrospirales</taxon>
        <taxon>Nitrospiraceae</taxon>
        <taxon>Nitrospira</taxon>
    </lineage>
</organism>
<name>A0ABM8QZX4_9BACT</name>
<comment type="subcellular location">
    <subcellularLocation>
        <location evidence="1">Cell membrane</location>
        <topology evidence="1">Multi-pass membrane protein</topology>
    </subcellularLocation>
</comment>
<keyword evidence="5 8" id="KW-0812">Transmembrane</keyword>
<comment type="similarity">
    <text evidence="2">Belongs to the arsenical resistance-3 (ACR3) (TC 2.A.59) family.</text>
</comment>
<dbReference type="Pfam" id="PF01758">
    <property type="entry name" value="SBF"/>
    <property type="match status" value="1"/>
</dbReference>
<evidence type="ECO:0000256" key="4">
    <source>
        <dbReference type="ARBA" id="ARBA00022475"/>
    </source>
</evidence>
<dbReference type="Proteomes" id="UP000675880">
    <property type="component" value="Unassembled WGS sequence"/>
</dbReference>
<evidence type="ECO:0000256" key="8">
    <source>
        <dbReference type="SAM" id="Phobius"/>
    </source>
</evidence>
<keyword evidence="6 8" id="KW-1133">Transmembrane helix</keyword>
<gene>
    <name evidence="9" type="ORF">NSPZN2_100081</name>
</gene>
<evidence type="ECO:0000256" key="6">
    <source>
        <dbReference type="ARBA" id="ARBA00022989"/>
    </source>
</evidence>
<feature type="transmembrane region" description="Helical" evidence="8">
    <location>
        <begin position="27"/>
        <end position="48"/>
    </location>
</feature>
<dbReference type="PANTHER" id="PTHR43057">
    <property type="entry name" value="ARSENITE EFFLUX TRANSPORTER"/>
    <property type="match status" value="1"/>
</dbReference>
<evidence type="ECO:0000256" key="1">
    <source>
        <dbReference type="ARBA" id="ARBA00004651"/>
    </source>
</evidence>
<keyword evidence="7 8" id="KW-0472">Membrane</keyword>
<reference evidence="9 10" key="1">
    <citation type="submission" date="2021-02" db="EMBL/GenBank/DDBJ databases">
        <authorList>
            <person name="Han P."/>
        </authorList>
    </citation>
    <scope>NUCLEOTIDE SEQUENCE [LARGE SCALE GENOMIC DNA]</scope>
    <source>
        <strain evidence="9">Candidatus Nitrospira sp. ZN2</strain>
    </source>
</reference>
<keyword evidence="3" id="KW-0813">Transport</keyword>
<keyword evidence="10" id="KW-1185">Reference proteome</keyword>
<dbReference type="PANTHER" id="PTHR43057:SF1">
    <property type="entry name" value="ARSENICAL-RESISTANCE PROTEIN 3"/>
    <property type="match status" value="1"/>
</dbReference>
<feature type="transmembrane region" description="Helical" evidence="8">
    <location>
        <begin position="54"/>
        <end position="73"/>
    </location>
</feature>
<dbReference type="EMBL" id="CAJNBJ010000002">
    <property type="protein sequence ID" value="CAE6725553.1"/>
    <property type="molecule type" value="Genomic_DNA"/>
</dbReference>
<dbReference type="InterPro" id="IPR004706">
    <property type="entry name" value="Arsenical-R_Acr3"/>
</dbReference>
<evidence type="ECO:0000313" key="9">
    <source>
        <dbReference type="EMBL" id="CAE6725553.1"/>
    </source>
</evidence>
<dbReference type="InterPro" id="IPR038770">
    <property type="entry name" value="Na+/solute_symporter_sf"/>
</dbReference>
<dbReference type="Gene3D" id="1.20.1530.20">
    <property type="match status" value="1"/>
</dbReference>
<dbReference type="InterPro" id="IPR002657">
    <property type="entry name" value="BilAc:Na_symport/Acr3"/>
</dbReference>
<comment type="caution">
    <text evidence="9">The sequence shown here is derived from an EMBL/GenBank/DDBJ whole genome shotgun (WGS) entry which is preliminary data.</text>
</comment>
<evidence type="ECO:0000313" key="10">
    <source>
        <dbReference type="Proteomes" id="UP000675880"/>
    </source>
</evidence>
<evidence type="ECO:0000256" key="7">
    <source>
        <dbReference type="ARBA" id="ARBA00023136"/>
    </source>
</evidence>